<dbReference type="PANTHER" id="PTHR31569:SF4">
    <property type="entry name" value="SWIM-TYPE DOMAIN-CONTAINING PROTEIN"/>
    <property type="match status" value="1"/>
</dbReference>
<gene>
    <name evidence="2" type="ORF">PR001_g17428</name>
</gene>
<feature type="domain" description="ZSWIM1/3 RNaseH-like" evidence="1">
    <location>
        <begin position="203"/>
        <end position="271"/>
    </location>
</feature>
<dbReference type="PANTHER" id="PTHR31569">
    <property type="entry name" value="SWIM-TYPE DOMAIN-CONTAINING PROTEIN"/>
    <property type="match status" value="1"/>
</dbReference>
<dbReference type="InterPro" id="IPR052579">
    <property type="entry name" value="Zinc_finger_SWIM"/>
</dbReference>
<dbReference type="EMBL" id="QXFV01001452">
    <property type="protein sequence ID" value="KAE9005534.1"/>
    <property type="molecule type" value="Genomic_DNA"/>
</dbReference>
<name>A0A6A3KPS6_9STRA</name>
<dbReference type="Proteomes" id="UP000429607">
    <property type="component" value="Unassembled WGS sequence"/>
</dbReference>
<protein>
    <recommendedName>
        <fullName evidence="1">ZSWIM1/3 RNaseH-like domain-containing protein</fullName>
    </recommendedName>
</protein>
<evidence type="ECO:0000313" key="2">
    <source>
        <dbReference type="EMBL" id="KAE9005534.1"/>
    </source>
</evidence>
<organism evidence="2 3">
    <name type="scientific">Phytophthora rubi</name>
    <dbReference type="NCBI Taxonomy" id="129364"/>
    <lineage>
        <taxon>Eukaryota</taxon>
        <taxon>Sar</taxon>
        <taxon>Stramenopiles</taxon>
        <taxon>Oomycota</taxon>
        <taxon>Peronosporomycetes</taxon>
        <taxon>Peronosporales</taxon>
        <taxon>Peronosporaceae</taxon>
        <taxon>Phytophthora</taxon>
    </lineage>
</organism>
<evidence type="ECO:0000259" key="1">
    <source>
        <dbReference type="Pfam" id="PF21056"/>
    </source>
</evidence>
<proteinExistence type="predicted"/>
<comment type="caution">
    <text evidence="2">The sequence shown here is derived from an EMBL/GenBank/DDBJ whole genome shotgun (WGS) entry which is preliminary data.</text>
</comment>
<dbReference type="AlphaFoldDB" id="A0A6A3KPS6"/>
<dbReference type="Pfam" id="PF21056">
    <property type="entry name" value="ZSWIM1-3_RNaseH-like"/>
    <property type="match status" value="1"/>
</dbReference>
<sequence length="517" mass="59474">MEGFDRSFDDWNAFFAALTTHSEATFQMMSKRTSYSAVLRNKKLQERGIVETDPRLLPATFPYYSLTMMCTHGIKHPRKGKRKRQRKIIRFLDCEAKVKVLSKRDVKGVWKVYVSWSGSHNHLRSAELYRYYSENRRITDPGVLLVVQKMDKAGSSAKGILQHLHEETGKSMELRDVHNLIASIKRECRGGKTDEERSVELLREFCQTNGNSAVISMNNSSGLVHAVCFQTARQKRLFKAFPEVIMVDTTHGTNKNYYKLFSILVDDVFGKVGRRCSRGPNDKEEIIGALQLMMKAKSAQAYKMYRQDMLRSLGHNMKGPFYEYFDANWETCKEEWVDYLRDNVPHLNNHTNNRIESGWGKIKQVVDQEDQSDELISTLVMLQEWSEERYMKEFKCLGTRQPPDVADAAAPELVTLAVQLSHHAYRLVRDQYQYACSADAAYEISINGATAMLLTKRGSSDHSVHEVNTKVRMHGLILVFGIVRSVLYEICLSGIIWYEIGGELYEITKLCLCDLYM</sequence>
<dbReference type="InterPro" id="IPR048324">
    <property type="entry name" value="ZSWIM1-3_RNaseH-like"/>
</dbReference>
<reference evidence="2 3" key="1">
    <citation type="submission" date="2018-09" db="EMBL/GenBank/DDBJ databases">
        <title>Genomic investigation of the strawberry pathogen Phytophthora fragariae indicates pathogenicity is determined by transcriptional variation in three key races.</title>
        <authorList>
            <person name="Adams T.M."/>
            <person name="Armitage A.D."/>
            <person name="Sobczyk M.K."/>
            <person name="Bates H.J."/>
            <person name="Dunwell J.M."/>
            <person name="Nellist C.F."/>
            <person name="Harrison R.J."/>
        </authorList>
    </citation>
    <scope>NUCLEOTIDE SEQUENCE [LARGE SCALE GENOMIC DNA]</scope>
    <source>
        <strain evidence="2 3">SCRP249</strain>
    </source>
</reference>
<accession>A0A6A3KPS6</accession>
<evidence type="ECO:0000313" key="3">
    <source>
        <dbReference type="Proteomes" id="UP000429607"/>
    </source>
</evidence>